<dbReference type="RefSeq" id="WP_161138829.1">
    <property type="nucleotide sequence ID" value="NZ_SPKJ01000003.1"/>
</dbReference>
<reference evidence="2" key="1">
    <citation type="submission" date="2019-03" db="EMBL/GenBank/DDBJ databases">
        <title>Afifella sp. nov., isolated from activated sludge.</title>
        <authorList>
            <person name="Li Q."/>
            <person name="Liu Y."/>
        </authorList>
    </citation>
    <scope>NUCLEOTIDE SEQUENCE</scope>
    <source>
        <strain evidence="2">L72</strain>
    </source>
</reference>
<dbReference type="Proteomes" id="UP000773614">
    <property type="component" value="Unassembled WGS sequence"/>
</dbReference>
<keyword evidence="3" id="KW-1185">Reference proteome</keyword>
<proteinExistence type="predicted"/>
<evidence type="ECO:0000313" key="3">
    <source>
        <dbReference type="Proteomes" id="UP000773614"/>
    </source>
</evidence>
<accession>A0A964T1A6</accession>
<evidence type="ECO:0000256" key="1">
    <source>
        <dbReference type="SAM" id="MobiDB-lite"/>
    </source>
</evidence>
<dbReference type="AlphaFoldDB" id="A0A964T1A6"/>
<organism evidence="2 3">
    <name type="scientific">Propylenella binzhouense</name>
    <dbReference type="NCBI Taxonomy" id="2555902"/>
    <lineage>
        <taxon>Bacteria</taxon>
        <taxon>Pseudomonadati</taxon>
        <taxon>Pseudomonadota</taxon>
        <taxon>Alphaproteobacteria</taxon>
        <taxon>Hyphomicrobiales</taxon>
        <taxon>Propylenellaceae</taxon>
        <taxon>Propylenella</taxon>
    </lineage>
</organism>
<gene>
    <name evidence="2" type="ORF">E4O86_01960</name>
</gene>
<dbReference type="EMBL" id="SPKJ01000003">
    <property type="protein sequence ID" value="MYZ46485.1"/>
    <property type="molecule type" value="Genomic_DNA"/>
</dbReference>
<evidence type="ECO:0000313" key="2">
    <source>
        <dbReference type="EMBL" id="MYZ46485.1"/>
    </source>
</evidence>
<sequence length="86" mass="9145">MAERDEAPLSRRSRLTAPNEVRRPSAPGSNQDEAEARETDTPIFEGGSSEPVAHRVAAATAMADEEAGAGEPEHRPLRPNRGGSPD</sequence>
<feature type="region of interest" description="Disordered" evidence="1">
    <location>
        <begin position="1"/>
        <end position="86"/>
    </location>
</feature>
<name>A0A964T1A6_9HYPH</name>
<protein>
    <submittedName>
        <fullName evidence="2">Uncharacterized protein</fullName>
    </submittedName>
</protein>
<comment type="caution">
    <text evidence="2">The sequence shown here is derived from an EMBL/GenBank/DDBJ whole genome shotgun (WGS) entry which is preliminary data.</text>
</comment>